<dbReference type="EMBL" id="CP053923">
    <property type="protein sequence ID" value="QNT69966.1"/>
    <property type="molecule type" value="Genomic_DNA"/>
</dbReference>
<dbReference type="KEGG" id="dvn:HQ394_12295"/>
<evidence type="ECO:0000313" key="4">
    <source>
        <dbReference type="EMBL" id="QNT69966.1"/>
    </source>
</evidence>
<dbReference type="GO" id="GO:0005829">
    <property type="term" value="C:cytosol"/>
    <property type="evidence" value="ECO:0007669"/>
    <property type="project" value="TreeGrafter"/>
</dbReference>
<comment type="similarity">
    <text evidence="2 3">Belongs to the LOG family.</text>
</comment>
<keyword evidence="3" id="KW-0378">Hydrolase</keyword>
<evidence type="ECO:0000256" key="1">
    <source>
        <dbReference type="ARBA" id="ARBA00000274"/>
    </source>
</evidence>
<dbReference type="Proteomes" id="UP000516369">
    <property type="component" value="Chromosome"/>
</dbReference>
<proteinExistence type="inferred from homology"/>
<name>A0A7H1N2N0_9PROT</name>
<dbReference type="PANTHER" id="PTHR31223">
    <property type="entry name" value="LOG FAMILY PROTEIN YJL055W"/>
    <property type="match status" value="1"/>
</dbReference>
<sequence length="195" mass="21455">MTNMLSLCVLCGSRDGGDPAFREATVRLGHLMARRGVRLVYGGGSIGLMGILADSVLAAGGEVIGIIPDFLIRREVGHRRLTDLIVTTSMHDRKRRMFEMADAFVILPGGLGTLDETFEIVTWKQIKLHDAPIVVLDVNGYWEPLKALIDATITGEFAHASVRELVTFVTTPEAVFDELPVTHQQTREEILTSQL</sequence>
<protein>
    <recommendedName>
        <fullName evidence="3">Cytokinin riboside 5'-monophosphate phosphoribohydrolase</fullName>
        <ecNumber evidence="3">3.2.2.n1</ecNumber>
    </recommendedName>
</protein>
<dbReference type="InterPro" id="IPR005269">
    <property type="entry name" value="LOG"/>
</dbReference>
<reference evidence="4 5" key="1">
    <citation type="submission" date="2020-05" db="EMBL/GenBank/DDBJ databases">
        <title>Complete closed genome sequence of Defluviicoccus vanus.</title>
        <authorList>
            <person name="Bessarab I."/>
            <person name="Arumugam K."/>
            <person name="Maszenan A.M."/>
            <person name="Seviour R.J."/>
            <person name="Williams R.B."/>
        </authorList>
    </citation>
    <scope>NUCLEOTIDE SEQUENCE [LARGE SCALE GENOMIC DNA]</scope>
    <source>
        <strain evidence="4 5">Ben 114</strain>
    </source>
</reference>
<dbReference type="SUPFAM" id="SSF102405">
    <property type="entry name" value="MCP/YpsA-like"/>
    <property type="match status" value="1"/>
</dbReference>
<comment type="catalytic activity">
    <reaction evidence="1">
        <text>AMP + H2O = D-ribose 5-phosphate + adenine</text>
        <dbReference type="Rhea" id="RHEA:20129"/>
        <dbReference type="ChEBI" id="CHEBI:15377"/>
        <dbReference type="ChEBI" id="CHEBI:16708"/>
        <dbReference type="ChEBI" id="CHEBI:78346"/>
        <dbReference type="ChEBI" id="CHEBI:456215"/>
        <dbReference type="EC" id="3.2.2.4"/>
    </reaction>
</comment>
<dbReference type="InterPro" id="IPR031100">
    <property type="entry name" value="LOG_fam"/>
</dbReference>
<dbReference type="GO" id="GO:0009691">
    <property type="term" value="P:cytokinin biosynthetic process"/>
    <property type="evidence" value="ECO:0007669"/>
    <property type="project" value="UniProtKB-UniRule"/>
</dbReference>
<evidence type="ECO:0000256" key="2">
    <source>
        <dbReference type="ARBA" id="ARBA00006763"/>
    </source>
</evidence>
<dbReference type="Gene3D" id="3.40.50.450">
    <property type="match status" value="1"/>
</dbReference>
<dbReference type="AlphaFoldDB" id="A0A7H1N2N0"/>
<dbReference type="PANTHER" id="PTHR31223:SF70">
    <property type="entry name" value="LOG FAMILY PROTEIN YJL055W"/>
    <property type="match status" value="1"/>
</dbReference>
<keyword evidence="3" id="KW-0203">Cytokinin biosynthesis</keyword>
<dbReference type="Pfam" id="PF03641">
    <property type="entry name" value="Lysine_decarbox"/>
    <property type="match status" value="1"/>
</dbReference>
<keyword evidence="5" id="KW-1185">Reference proteome</keyword>
<dbReference type="EC" id="3.2.2.n1" evidence="3"/>
<dbReference type="GO" id="GO:0008714">
    <property type="term" value="F:AMP nucleosidase activity"/>
    <property type="evidence" value="ECO:0007669"/>
    <property type="project" value="UniProtKB-EC"/>
</dbReference>
<accession>A0A7H1N2N0</accession>
<gene>
    <name evidence="4" type="ORF">HQ394_12295</name>
</gene>
<evidence type="ECO:0000256" key="3">
    <source>
        <dbReference type="RuleBase" id="RU363015"/>
    </source>
</evidence>
<evidence type="ECO:0000313" key="5">
    <source>
        <dbReference type="Proteomes" id="UP000516369"/>
    </source>
</evidence>
<organism evidence="4 5">
    <name type="scientific">Defluviicoccus vanus</name>
    <dbReference type="NCBI Taxonomy" id="111831"/>
    <lineage>
        <taxon>Bacteria</taxon>
        <taxon>Pseudomonadati</taxon>
        <taxon>Pseudomonadota</taxon>
        <taxon>Alphaproteobacteria</taxon>
        <taxon>Rhodospirillales</taxon>
        <taxon>Rhodospirillaceae</taxon>
        <taxon>Defluviicoccus</taxon>
    </lineage>
</organism>
<dbReference type="RefSeq" id="WP_190260477.1">
    <property type="nucleotide sequence ID" value="NZ_CP053923.1"/>
</dbReference>
<dbReference type="NCBIfam" id="TIGR00730">
    <property type="entry name" value="Rossman fold protein, TIGR00730 family"/>
    <property type="match status" value="1"/>
</dbReference>